<keyword evidence="9" id="KW-1185">Reference proteome</keyword>
<feature type="region of interest" description="Disordered" evidence="6">
    <location>
        <begin position="510"/>
        <end position="554"/>
    </location>
</feature>
<comment type="subcellular location">
    <subcellularLocation>
        <location evidence="1">Cell membrane</location>
        <topology evidence="1">Multi-pass membrane protein</topology>
    </subcellularLocation>
</comment>
<dbReference type="Pfam" id="PF01943">
    <property type="entry name" value="Polysacc_synt"/>
    <property type="match status" value="1"/>
</dbReference>
<feature type="transmembrane region" description="Helical" evidence="7">
    <location>
        <begin position="248"/>
        <end position="269"/>
    </location>
</feature>
<dbReference type="GO" id="GO:0005886">
    <property type="term" value="C:plasma membrane"/>
    <property type="evidence" value="ECO:0007669"/>
    <property type="project" value="UniProtKB-SubCell"/>
</dbReference>
<dbReference type="InterPro" id="IPR002797">
    <property type="entry name" value="Polysacc_synth"/>
</dbReference>
<organism evidence="8 9">
    <name type="scientific">Motilibacter peucedani</name>
    <dbReference type="NCBI Taxonomy" id="598650"/>
    <lineage>
        <taxon>Bacteria</taxon>
        <taxon>Bacillati</taxon>
        <taxon>Actinomycetota</taxon>
        <taxon>Actinomycetes</taxon>
        <taxon>Motilibacterales</taxon>
        <taxon>Motilibacteraceae</taxon>
        <taxon>Motilibacter</taxon>
    </lineage>
</organism>
<evidence type="ECO:0000256" key="5">
    <source>
        <dbReference type="ARBA" id="ARBA00023136"/>
    </source>
</evidence>
<proteinExistence type="predicted"/>
<gene>
    <name evidence="8" type="ORF">CLV35_3131</name>
</gene>
<feature type="transmembrane region" description="Helical" evidence="7">
    <location>
        <begin position="89"/>
        <end position="114"/>
    </location>
</feature>
<dbReference type="PANTHER" id="PTHR30250">
    <property type="entry name" value="PST FAMILY PREDICTED COLANIC ACID TRANSPORTER"/>
    <property type="match status" value="1"/>
</dbReference>
<feature type="transmembrane region" description="Helical" evidence="7">
    <location>
        <begin position="318"/>
        <end position="339"/>
    </location>
</feature>
<feature type="transmembrane region" description="Helical" evidence="7">
    <location>
        <begin position="190"/>
        <end position="213"/>
    </location>
</feature>
<dbReference type="RefSeq" id="WP_121194416.1">
    <property type="nucleotide sequence ID" value="NZ_RBWV01000014.1"/>
</dbReference>
<feature type="transmembrane region" description="Helical" evidence="7">
    <location>
        <begin position="51"/>
        <end position="77"/>
    </location>
</feature>
<evidence type="ECO:0000256" key="1">
    <source>
        <dbReference type="ARBA" id="ARBA00004651"/>
    </source>
</evidence>
<dbReference type="AlphaFoldDB" id="A0A420XLF1"/>
<protein>
    <submittedName>
        <fullName evidence="8">O-antigen/teichoic acid export membrane protein</fullName>
    </submittedName>
</protein>
<keyword evidence="2" id="KW-1003">Cell membrane</keyword>
<dbReference type="PANTHER" id="PTHR30250:SF11">
    <property type="entry name" value="O-ANTIGEN TRANSPORTER-RELATED"/>
    <property type="match status" value="1"/>
</dbReference>
<feature type="transmembrane region" description="Helical" evidence="7">
    <location>
        <begin position="445"/>
        <end position="466"/>
    </location>
</feature>
<keyword evidence="3 7" id="KW-0812">Transmembrane</keyword>
<feature type="compositionally biased region" description="Polar residues" evidence="6">
    <location>
        <begin position="532"/>
        <end position="554"/>
    </location>
</feature>
<keyword evidence="5 7" id="KW-0472">Membrane</keyword>
<evidence type="ECO:0000256" key="3">
    <source>
        <dbReference type="ARBA" id="ARBA00022692"/>
    </source>
</evidence>
<accession>A0A420XLF1</accession>
<evidence type="ECO:0000256" key="2">
    <source>
        <dbReference type="ARBA" id="ARBA00022475"/>
    </source>
</evidence>
<feature type="transmembrane region" description="Helical" evidence="7">
    <location>
        <begin position="472"/>
        <end position="491"/>
    </location>
</feature>
<feature type="transmembrane region" description="Helical" evidence="7">
    <location>
        <begin position="134"/>
        <end position="152"/>
    </location>
</feature>
<dbReference type="InterPro" id="IPR050833">
    <property type="entry name" value="Poly_Biosynth_Transport"/>
</dbReference>
<evidence type="ECO:0000256" key="7">
    <source>
        <dbReference type="SAM" id="Phobius"/>
    </source>
</evidence>
<keyword evidence="4 7" id="KW-1133">Transmembrane helix</keyword>
<dbReference type="InParanoid" id="A0A420XLF1"/>
<comment type="caution">
    <text evidence="8">The sequence shown here is derived from an EMBL/GenBank/DDBJ whole genome shotgun (WGS) entry which is preliminary data.</text>
</comment>
<feature type="transmembrane region" description="Helical" evidence="7">
    <location>
        <begin position="20"/>
        <end position="39"/>
    </location>
</feature>
<evidence type="ECO:0000313" key="8">
    <source>
        <dbReference type="EMBL" id="RKS71335.1"/>
    </source>
</evidence>
<feature type="transmembrane region" description="Helical" evidence="7">
    <location>
        <begin position="164"/>
        <end position="184"/>
    </location>
</feature>
<dbReference type="OrthoDB" id="3294889at2"/>
<dbReference type="EMBL" id="RBWV01000014">
    <property type="protein sequence ID" value="RKS71335.1"/>
    <property type="molecule type" value="Genomic_DNA"/>
</dbReference>
<reference evidence="8 9" key="1">
    <citation type="submission" date="2018-10" db="EMBL/GenBank/DDBJ databases">
        <title>Genomic Encyclopedia of Archaeal and Bacterial Type Strains, Phase II (KMG-II): from individual species to whole genera.</title>
        <authorList>
            <person name="Goeker M."/>
        </authorList>
    </citation>
    <scope>NUCLEOTIDE SEQUENCE [LARGE SCALE GENOMIC DNA]</scope>
    <source>
        <strain evidence="8 9">RP-AC37</strain>
    </source>
</reference>
<evidence type="ECO:0000256" key="6">
    <source>
        <dbReference type="SAM" id="MobiDB-lite"/>
    </source>
</evidence>
<dbReference type="Proteomes" id="UP000281955">
    <property type="component" value="Unassembled WGS sequence"/>
</dbReference>
<evidence type="ECO:0000256" key="4">
    <source>
        <dbReference type="ARBA" id="ARBA00022989"/>
    </source>
</evidence>
<feature type="transmembrane region" description="Helical" evidence="7">
    <location>
        <begin position="351"/>
        <end position="380"/>
    </location>
</feature>
<evidence type="ECO:0000313" key="9">
    <source>
        <dbReference type="Proteomes" id="UP000281955"/>
    </source>
</evidence>
<sequence length="554" mass="57192">MNDRSERTTLLTGVARSGSMAFVGTSGAAVLGFLLTLLVTRGLSTTTAGQFFSATAVFFVLQTLLAFGVGAGLVRFVPRLRALERTDDVPALLVVAVVPVVALGALGSVVLYVLSPLLARHLADGGSTSASTSAFRLLALFLLVGVLETGAVECTRAFGSISSYVLIQQISLPLLRPLLVLTAIALDAPLWAVVLGWLVPLALALALAARVVARCLHELFGSARAWPARHTPLDALAREYWSFTATRGLAGIIDILLTWLDVLIVSAIVSSSMAAVYASASRFVTTGTLVLSALRLAIAPQLSAALARGDRQRAGEMYSVASQWVVLSSWPLYLVMAAFSPTVLRIFGESYVSGATAMTVLCAAMMVNLAAGNVGTVLLMGGKSRWVLADKVVVLTINVSANLLLIPPFGITGAASAWALTIVVDSVISYCQVRWGMRVHGGDSGLRVAAALSLGVFGTAAVAVRLLLGSSLVTLVATVAVAGAVYAALVWRRRDELDLALLVAALRPGRGGGSADRGPIGQSGVGAPDGSVPSQTEPPASQALGQSPASSPAG</sequence>
<name>A0A420XLF1_9ACTN</name>